<feature type="transmembrane region" description="Helical" evidence="1">
    <location>
        <begin position="12"/>
        <end position="35"/>
    </location>
</feature>
<protein>
    <submittedName>
        <fullName evidence="2">Uncharacterized protein</fullName>
    </submittedName>
</protein>
<keyword evidence="3" id="KW-1185">Reference proteome</keyword>
<feature type="transmembrane region" description="Helical" evidence="1">
    <location>
        <begin position="47"/>
        <end position="68"/>
    </location>
</feature>
<evidence type="ECO:0000313" key="3">
    <source>
        <dbReference type="Proteomes" id="UP001148786"/>
    </source>
</evidence>
<comment type="caution">
    <text evidence="2">The sequence shown here is derived from an EMBL/GenBank/DDBJ whole genome shotgun (WGS) entry which is preliminary data.</text>
</comment>
<accession>A0A9W8N1W3</accession>
<keyword evidence="1" id="KW-0472">Membrane</keyword>
<keyword evidence="1" id="KW-1133">Transmembrane helix</keyword>
<dbReference type="AlphaFoldDB" id="A0A9W8N1W3"/>
<evidence type="ECO:0000256" key="1">
    <source>
        <dbReference type="SAM" id="Phobius"/>
    </source>
</evidence>
<proteinExistence type="predicted"/>
<dbReference type="OrthoDB" id="2535105at2759"/>
<dbReference type="EMBL" id="JANKHO010000018">
    <property type="protein sequence ID" value="KAJ3517474.1"/>
    <property type="molecule type" value="Genomic_DNA"/>
</dbReference>
<name>A0A9W8N1W3_9AGAR</name>
<evidence type="ECO:0000313" key="2">
    <source>
        <dbReference type="EMBL" id="KAJ3517474.1"/>
    </source>
</evidence>
<sequence length="93" mass="10437">MIPVTIENTFGAIEVGSFGAAFLFGIVTLQCYAYFSQYPGDSKVIRFMVPILWALECTHTALILWEVYRLTIIFYGRAGEVEQYPGFSTVLSP</sequence>
<organism evidence="2 3">
    <name type="scientific">Agrocybe chaxingu</name>
    <dbReference type="NCBI Taxonomy" id="84603"/>
    <lineage>
        <taxon>Eukaryota</taxon>
        <taxon>Fungi</taxon>
        <taxon>Dikarya</taxon>
        <taxon>Basidiomycota</taxon>
        <taxon>Agaricomycotina</taxon>
        <taxon>Agaricomycetes</taxon>
        <taxon>Agaricomycetidae</taxon>
        <taxon>Agaricales</taxon>
        <taxon>Agaricineae</taxon>
        <taxon>Strophariaceae</taxon>
        <taxon>Agrocybe</taxon>
    </lineage>
</organism>
<gene>
    <name evidence="2" type="ORF">NLJ89_g472</name>
</gene>
<reference evidence="2" key="1">
    <citation type="submission" date="2022-07" db="EMBL/GenBank/DDBJ databases">
        <title>Genome Sequence of Agrocybe chaxingu.</title>
        <authorList>
            <person name="Buettner E."/>
        </authorList>
    </citation>
    <scope>NUCLEOTIDE SEQUENCE</scope>
    <source>
        <strain evidence="2">MP-N11</strain>
    </source>
</reference>
<dbReference type="Proteomes" id="UP001148786">
    <property type="component" value="Unassembled WGS sequence"/>
</dbReference>
<keyword evidence="1" id="KW-0812">Transmembrane</keyword>